<feature type="binding site" evidence="8">
    <location>
        <begin position="134"/>
        <end position="138"/>
    </location>
    <ligand>
        <name>substrate</name>
    </ligand>
</feature>
<dbReference type="STRING" id="679192.HMPREF9013_0004"/>
<feature type="binding site" evidence="8">
    <location>
        <position position="272"/>
    </location>
    <ligand>
        <name>substrate</name>
    </ligand>
</feature>
<dbReference type="FunFam" id="3.30.420.40:FF:000012">
    <property type="entry name" value="tRNA N6-adenosine threonylcarbamoyltransferase"/>
    <property type="match status" value="1"/>
</dbReference>
<dbReference type="InterPro" id="IPR022450">
    <property type="entry name" value="TsaD"/>
</dbReference>
<evidence type="ECO:0000256" key="2">
    <source>
        <dbReference type="ARBA" id="ARBA00022679"/>
    </source>
</evidence>
<dbReference type="GO" id="GO:0061711">
    <property type="term" value="F:tRNA N(6)-L-threonylcarbamoyladenine synthase activity"/>
    <property type="evidence" value="ECO:0007669"/>
    <property type="project" value="UniProtKB-EC"/>
</dbReference>
<dbReference type="Proteomes" id="UP000005017">
    <property type="component" value="Unassembled WGS sequence"/>
</dbReference>
<comment type="subcellular location">
    <subcellularLocation>
        <location evidence="8">Cytoplasm</location>
    </subcellularLocation>
</comment>
<dbReference type="GO" id="GO:0006508">
    <property type="term" value="P:proteolysis"/>
    <property type="evidence" value="ECO:0007669"/>
    <property type="project" value="UniProtKB-KW"/>
</dbReference>
<comment type="function">
    <text evidence="8">Required for the formation of a threonylcarbamoyl group on adenosine at position 37 (t(6)A37) in tRNAs that read codons beginning with adenine. Is involved in the transfer of the threonylcarbamoyl moiety of threonylcarbamoyl-AMP (TC-AMP) to the N6 group of A37, together with TsaE and TsaB. TsaD likely plays a direct catalytic role in this reaction.</text>
</comment>
<dbReference type="InterPro" id="IPR000905">
    <property type="entry name" value="Gcp-like_dom"/>
</dbReference>
<evidence type="ECO:0000256" key="8">
    <source>
        <dbReference type="HAMAP-Rule" id="MF_01445"/>
    </source>
</evidence>
<dbReference type="SUPFAM" id="SSF53067">
    <property type="entry name" value="Actin-like ATPase domain"/>
    <property type="match status" value="1"/>
</dbReference>
<name>D2MNM3_9FIRM</name>
<evidence type="ECO:0000256" key="6">
    <source>
        <dbReference type="ARBA" id="ARBA00023315"/>
    </source>
</evidence>
<feature type="binding site" evidence="8">
    <location>
        <position position="167"/>
    </location>
    <ligand>
        <name>substrate</name>
    </ligand>
</feature>
<keyword evidence="1 8" id="KW-0963">Cytoplasm</keyword>
<keyword evidence="3 8" id="KW-0819">tRNA processing</keyword>
<evidence type="ECO:0000256" key="3">
    <source>
        <dbReference type="ARBA" id="ARBA00022694"/>
    </source>
</evidence>
<feature type="binding site" evidence="8">
    <location>
        <position position="180"/>
    </location>
    <ligand>
        <name>substrate</name>
    </ligand>
</feature>
<dbReference type="NCBIfam" id="TIGR00329">
    <property type="entry name" value="gcp_kae1"/>
    <property type="match status" value="1"/>
</dbReference>
<proteinExistence type="inferred from homology"/>
<comment type="cofactor">
    <cofactor evidence="8">
        <name>Fe(2+)</name>
        <dbReference type="ChEBI" id="CHEBI:29033"/>
    </cofactor>
    <text evidence="8">Binds 1 Fe(2+) ion per subunit.</text>
</comment>
<dbReference type="Pfam" id="PF00814">
    <property type="entry name" value="TsaD"/>
    <property type="match status" value="1"/>
</dbReference>
<feature type="binding site" evidence="8">
    <location>
        <position position="184"/>
    </location>
    <ligand>
        <name>substrate</name>
    </ligand>
</feature>
<evidence type="ECO:0000256" key="5">
    <source>
        <dbReference type="ARBA" id="ARBA00023004"/>
    </source>
</evidence>
<dbReference type="Gene3D" id="3.30.420.40">
    <property type="match status" value="2"/>
</dbReference>
<dbReference type="eggNOG" id="COG0533">
    <property type="taxonomic scope" value="Bacteria"/>
</dbReference>
<dbReference type="InterPro" id="IPR017861">
    <property type="entry name" value="KAE1/TsaD"/>
</dbReference>
<evidence type="ECO:0000313" key="10">
    <source>
        <dbReference type="EMBL" id="EFC05814.1"/>
    </source>
</evidence>
<dbReference type="PROSITE" id="PS01016">
    <property type="entry name" value="GLYCOPROTEASE"/>
    <property type="match status" value="1"/>
</dbReference>
<evidence type="ECO:0000256" key="7">
    <source>
        <dbReference type="ARBA" id="ARBA00048117"/>
    </source>
</evidence>
<evidence type="ECO:0000313" key="11">
    <source>
        <dbReference type="Proteomes" id="UP000005017"/>
    </source>
</evidence>
<dbReference type="PRINTS" id="PR00789">
    <property type="entry name" value="OSIALOPTASE"/>
</dbReference>
<dbReference type="CDD" id="cd24133">
    <property type="entry name" value="ASKHA_NBD_TsaD_bac"/>
    <property type="match status" value="1"/>
</dbReference>
<dbReference type="EMBL" id="ADFR01000004">
    <property type="protein sequence ID" value="EFC05814.1"/>
    <property type="molecule type" value="Genomic_DNA"/>
</dbReference>
<comment type="similarity">
    <text evidence="8">Belongs to the KAE1 / TsaD family.</text>
</comment>
<evidence type="ECO:0000256" key="4">
    <source>
        <dbReference type="ARBA" id="ARBA00022723"/>
    </source>
</evidence>
<feature type="binding site" evidence="8">
    <location>
        <position position="116"/>
    </location>
    <ligand>
        <name>Fe cation</name>
        <dbReference type="ChEBI" id="CHEBI:24875"/>
    </ligand>
</feature>
<keyword evidence="6 8" id="KW-0012">Acyltransferase</keyword>
<dbReference type="FunFam" id="3.30.420.40:FF:000040">
    <property type="entry name" value="tRNA N6-adenosine threonylcarbamoyltransferase"/>
    <property type="match status" value="1"/>
</dbReference>
<feature type="domain" description="Gcp-like" evidence="9">
    <location>
        <begin position="25"/>
        <end position="307"/>
    </location>
</feature>
<dbReference type="GO" id="GO:0005737">
    <property type="term" value="C:cytoplasm"/>
    <property type="evidence" value="ECO:0007669"/>
    <property type="project" value="UniProtKB-SubCell"/>
</dbReference>
<feature type="binding site" evidence="8">
    <location>
        <position position="301"/>
    </location>
    <ligand>
        <name>Fe cation</name>
        <dbReference type="ChEBI" id="CHEBI:24875"/>
    </ligand>
</feature>
<dbReference type="EC" id="2.3.1.234" evidence="8"/>
<dbReference type="GO" id="GO:0005506">
    <property type="term" value="F:iron ion binding"/>
    <property type="evidence" value="ECO:0007669"/>
    <property type="project" value="UniProtKB-UniRule"/>
</dbReference>
<dbReference type="OrthoDB" id="9806197at2"/>
<dbReference type="PANTHER" id="PTHR11735">
    <property type="entry name" value="TRNA N6-ADENOSINE THREONYLCARBAMOYLTRANSFERASE"/>
    <property type="match status" value="1"/>
</dbReference>
<keyword evidence="10" id="KW-0378">Hydrolase</keyword>
<dbReference type="AlphaFoldDB" id="D2MNM3"/>
<evidence type="ECO:0000259" key="9">
    <source>
        <dbReference type="Pfam" id="PF00814"/>
    </source>
</evidence>
<keyword evidence="2 8" id="KW-0808">Transferase</keyword>
<accession>D2MNM3</accession>
<dbReference type="GO" id="GO:0002949">
    <property type="term" value="P:tRNA threonylcarbamoyladenosine modification"/>
    <property type="evidence" value="ECO:0007669"/>
    <property type="project" value="UniProtKB-UniRule"/>
</dbReference>
<dbReference type="HAMAP" id="MF_01445">
    <property type="entry name" value="TsaD"/>
    <property type="match status" value="1"/>
</dbReference>
<reference evidence="11" key="1">
    <citation type="submission" date="2009-12" db="EMBL/GenBank/DDBJ databases">
        <title>Sequence of Clostridiales genomosp. BVAB3 str. UPII9-5.</title>
        <authorList>
            <person name="Madupu R."/>
            <person name="Durkin A.S."/>
            <person name="Torralba M."/>
            <person name="Methe B."/>
            <person name="Sutton G.G."/>
            <person name="Strausberg R.L."/>
            <person name="Nelson K.E."/>
        </authorList>
    </citation>
    <scope>NUCLEOTIDE SEQUENCE [LARGE SCALE GENOMIC DNA]</scope>
    <source>
        <strain evidence="11">W1219</strain>
    </source>
</reference>
<sequence>MAKILAIESSCDETACAIVEDGHVILSNVVSTQIDTHKQFGGVVPEVASRLHVEKISVVIKEALEKAGMSVEEVDAIAYTKGPGLIGSLHVGVQAAKTLAWMYQKPMLPMNHMAGHIYANAFVQKLKFPLLALVISGGHSQLIWMKEDYSFEIIGDTLDDAVGEAYDKVSRVLGTGYPGGPIIDQLAKQGKTHYFLKTPKTEGAYDFSFSGLKSSVLQLIQREEKMGRPLVKEDVAFAFQEVAVHSLVDKTMVAVRDKKPAMVVLAGGVAANSRLREIILERMRAFPETELILPPLSVCTDNAAMIGAAAWVAWQRKEFGSWEDSADSSMELSV</sequence>
<dbReference type="GO" id="GO:0008233">
    <property type="term" value="F:peptidase activity"/>
    <property type="evidence" value="ECO:0007669"/>
    <property type="project" value="UniProtKB-KW"/>
</dbReference>
<organism evidence="10 11">
    <name type="scientific">Bulleidia extructa W1219</name>
    <dbReference type="NCBI Taxonomy" id="679192"/>
    <lineage>
        <taxon>Bacteria</taxon>
        <taxon>Bacillati</taxon>
        <taxon>Bacillota</taxon>
        <taxon>Erysipelotrichia</taxon>
        <taxon>Erysipelotrichales</taxon>
        <taxon>Erysipelotrichaceae</taxon>
        <taxon>Bulleidia</taxon>
    </lineage>
</organism>
<gene>
    <name evidence="8" type="primary">tsaD</name>
    <name evidence="10" type="ORF">HMPREF9013_0004</name>
</gene>
<keyword evidence="10" id="KW-0645">Protease</keyword>
<feature type="binding site" evidence="8">
    <location>
        <position position="112"/>
    </location>
    <ligand>
        <name>Fe cation</name>
        <dbReference type="ChEBI" id="CHEBI:24875"/>
    </ligand>
</feature>
<protein>
    <recommendedName>
        <fullName evidence="8">tRNA N6-adenosine threonylcarbamoyltransferase</fullName>
        <ecNumber evidence="8">2.3.1.234</ecNumber>
    </recommendedName>
    <alternativeName>
        <fullName evidence="8">N6-L-threonylcarbamoyladenine synthase</fullName>
        <shortName evidence="8">t(6)A synthase</shortName>
    </alternativeName>
    <alternativeName>
        <fullName evidence="8">t(6)A37 threonylcarbamoyladenosine biosynthesis protein TsaD</fullName>
    </alternativeName>
    <alternativeName>
        <fullName evidence="8">tRNA threonylcarbamoyladenosine biosynthesis protein TsaD</fullName>
    </alternativeName>
</protein>
<keyword evidence="4 8" id="KW-0479">Metal-binding</keyword>
<comment type="caution">
    <text evidence="10">The sequence shown here is derived from an EMBL/GenBank/DDBJ whole genome shotgun (WGS) entry which is preliminary data.</text>
</comment>
<dbReference type="InterPro" id="IPR017860">
    <property type="entry name" value="Peptidase_M22_CS"/>
</dbReference>
<dbReference type="InterPro" id="IPR043129">
    <property type="entry name" value="ATPase_NBD"/>
</dbReference>
<dbReference type="NCBIfam" id="TIGR03723">
    <property type="entry name" value="T6A_TsaD_YgjD"/>
    <property type="match status" value="1"/>
</dbReference>
<dbReference type="PANTHER" id="PTHR11735:SF6">
    <property type="entry name" value="TRNA N6-ADENOSINE THREONYLCARBAMOYLTRANSFERASE, MITOCHONDRIAL"/>
    <property type="match status" value="1"/>
</dbReference>
<keyword evidence="11" id="KW-1185">Reference proteome</keyword>
<keyword evidence="5 8" id="KW-0408">Iron</keyword>
<dbReference type="RefSeq" id="WP_006626994.1">
    <property type="nucleotide sequence ID" value="NZ_ADFR01000004.1"/>
</dbReference>
<comment type="catalytic activity">
    <reaction evidence="7 8">
        <text>L-threonylcarbamoyladenylate + adenosine(37) in tRNA = N(6)-L-threonylcarbamoyladenosine(37) in tRNA + AMP + H(+)</text>
        <dbReference type="Rhea" id="RHEA:37059"/>
        <dbReference type="Rhea" id="RHEA-COMP:10162"/>
        <dbReference type="Rhea" id="RHEA-COMP:10163"/>
        <dbReference type="ChEBI" id="CHEBI:15378"/>
        <dbReference type="ChEBI" id="CHEBI:73682"/>
        <dbReference type="ChEBI" id="CHEBI:74411"/>
        <dbReference type="ChEBI" id="CHEBI:74418"/>
        <dbReference type="ChEBI" id="CHEBI:456215"/>
        <dbReference type="EC" id="2.3.1.234"/>
    </reaction>
</comment>
<evidence type="ECO:0000256" key="1">
    <source>
        <dbReference type="ARBA" id="ARBA00022490"/>
    </source>
</evidence>